<name>A0A1E5GS25_9ENTE</name>
<sequence>MKDKKNYFQKYRSFYLYEIALLMGWITNFILFSRFYENIVFYVDRKARFIIQLLFTVNYYLGDLLKYLFVSFLLMTLNLLLILMFHIKNKREGNELKAVRYSIIVFLAIIGINCVMLLRTIVWPLFLLLFIFSLTIVYITYVITNYLYEEKDEFYEENERLKVEGPFQSKEAAEKYIKEFLAHWADYFTKKGYCLVESISCDEKNEWYIEITIQSIK</sequence>
<feature type="transmembrane region" description="Helical" evidence="1">
    <location>
        <begin position="99"/>
        <end position="119"/>
    </location>
</feature>
<dbReference type="STRING" id="903983.BCR23_08440"/>
<keyword evidence="1" id="KW-0812">Transmembrane</keyword>
<feature type="transmembrane region" description="Helical" evidence="1">
    <location>
        <begin position="125"/>
        <end position="148"/>
    </location>
</feature>
<keyword evidence="3" id="KW-1185">Reference proteome</keyword>
<proteinExistence type="predicted"/>
<protein>
    <submittedName>
        <fullName evidence="2">Uncharacterized protein</fullName>
    </submittedName>
</protein>
<keyword evidence="1" id="KW-0472">Membrane</keyword>
<feature type="transmembrane region" description="Helical" evidence="1">
    <location>
        <begin position="14"/>
        <end position="36"/>
    </location>
</feature>
<comment type="caution">
    <text evidence="2">The sequence shown here is derived from an EMBL/GenBank/DDBJ whole genome shotgun (WGS) entry which is preliminary data.</text>
</comment>
<keyword evidence="1" id="KW-1133">Transmembrane helix</keyword>
<gene>
    <name evidence="2" type="ORF">BCR23_08440</name>
</gene>
<reference evidence="3" key="1">
    <citation type="submission" date="2016-09" db="EMBL/GenBank/DDBJ databases">
        <authorList>
            <person name="Gulvik C.A."/>
        </authorList>
    </citation>
    <scope>NUCLEOTIDE SEQUENCE [LARGE SCALE GENOMIC DNA]</scope>
    <source>
        <strain evidence="3">LMG 26306</strain>
    </source>
</reference>
<organism evidence="2 3">
    <name type="scientific">Enterococcus quebecensis</name>
    <dbReference type="NCBI Taxonomy" id="903983"/>
    <lineage>
        <taxon>Bacteria</taxon>
        <taxon>Bacillati</taxon>
        <taxon>Bacillota</taxon>
        <taxon>Bacilli</taxon>
        <taxon>Lactobacillales</taxon>
        <taxon>Enterococcaceae</taxon>
        <taxon>Enterococcus</taxon>
    </lineage>
</organism>
<feature type="transmembrane region" description="Helical" evidence="1">
    <location>
        <begin position="67"/>
        <end position="87"/>
    </location>
</feature>
<evidence type="ECO:0000256" key="1">
    <source>
        <dbReference type="SAM" id="Phobius"/>
    </source>
</evidence>
<accession>A0A1E5GS25</accession>
<dbReference type="AlphaFoldDB" id="A0A1E5GS25"/>
<dbReference type="Proteomes" id="UP000094764">
    <property type="component" value="Unassembled WGS sequence"/>
</dbReference>
<evidence type="ECO:0000313" key="2">
    <source>
        <dbReference type="EMBL" id="OEG15486.1"/>
    </source>
</evidence>
<dbReference type="OrthoDB" id="2183745at2"/>
<dbReference type="EMBL" id="MIKB01000015">
    <property type="protein sequence ID" value="OEG15486.1"/>
    <property type="molecule type" value="Genomic_DNA"/>
</dbReference>
<evidence type="ECO:0000313" key="3">
    <source>
        <dbReference type="Proteomes" id="UP000094764"/>
    </source>
</evidence>
<dbReference type="RefSeq" id="WP_069635370.1">
    <property type="nucleotide sequence ID" value="NZ_JXKZ01000010.1"/>
</dbReference>